<feature type="non-terminal residue" evidence="2">
    <location>
        <position position="127"/>
    </location>
</feature>
<sequence length="127" mass="14259">MEKIYHHADFTIIASGSPNASYGLPGVRGTPRIPLSHAKFGGTTFAPFETLSSELSRSVWSTRGWTLQEDLLSRRRLVFGKSQVFFGCRRLTLSENTRDFLTIEEPGMKRRGPGYLNKLNNAISSHE</sequence>
<dbReference type="PANTHER" id="PTHR33112">
    <property type="entry name" value="DOMAIN PROTEIN, PUTATIVE-RELATED"/>
    <property type="match status" value="1"/>
</dbReference>
<keyword evidence="3" id="KW-1185">Reference proteome</keyword>
<evidence type="ECO:0000313" key="3">
    <source>
        <dbReference type="Proteomes" id="UP000799766"/>
    </source>
</evidence>
<gene>
    <name evidence="2" type="ORF">BDY21DRAFT_306310</name>
</gene>
<dbReference type="Proteomes" id="UP000799766">
    <property type="component" value="Unassembled WGS sequence"/>
</dbReference>
<name>A0A6A6NVE0_9PEZI</name>
<evidence type="ECO:0000313" key="2">
    <source>
        <dbReference type="EMBL" id="KAF2455740.1"/>
    </source>
</evidence>
<proteinExistence type="predicted"/>
<dbReference type="PANTHER" id="PTHR33112:SF1">
    <property type="entry name" value="HETEROKARYON INCOMPATIBILITY DOMAIN-CONTAINING PROTEIN"/>
    <property type="match status" value="1"/>
</dbReference>
<evidence type="ECO:0000259" key="1">
    <source>
        <dbReference type="Pfam" id="PF06985"/>
    </source>
</evidence>
<dbReference type="OrthoDB" id="5428863at2759"/>
<feature type="domain" description="Heterokaryon incompatibility" evidence="1">
    <location>
        <begin position="1"/>
        <end position="69"/>
    </location>
</feature>
<dbReference type="Pfam" id="PF06985">
    <property type="entry name" value="HET"/>
    <property type="match status" value="1"/>
</dbReference>
<protein>
    <recommendedName>
        <fullName evidence="1">Heterokaryon incompatibility domain-containing protein</fullName>
    </recommendedName>
</protein>
<reference evidence="2" key="1">
    <citation type="journal article" date="2020" name="Stud. Mycol.">
        <title>101 Dothideomycetes genomes: a test case for predicting lifestyles and emergence of pathogens.</title>
        <authorList>
            <person name="Haridas S."/>
            <person name="Albert R."/>
            <person name="Binder M."/>
            <person name="Bloem J."/>
            <person name="Labutti K."/>
            <person name="Salamov A."/>
            <person name="Andreopoulos B."/>
            <person name="Baker S."/>
            <person name="Barry K."/>
            <person name="Bills G."/>
            <person name="Bluhm B."/>
            <person name="Cannon C."/>
            <person name="Castanera R."/>
            <person name="Culley D."/>
            <person name="Daum C."/>
            <person name="Ezra D."/>
            <person name="Gonzalez J."/>
            <person name="Henrissat B."/>
            <person name="Kuo A."/>
            <person name="Liang C."/>
            <person name="Lipzen A."/>
            <person name="Lutzoni F."/>
            <person name="Magnuson J."/>
            <person name="Mondo S."/>
            <person name="Nolan M."/>
            <person name="Ohm R."/>
            <person name="Pangilinan J."/>
            <person name="Park H.-J."/>
            <person name="Ramirez L."/>
            <person name="Alfaro M."/>
            <person name="Sun H."/>
            <person name="Tritt A."/>
            <person name="Yoshinaga Y."/>
            <person name="Zwiers L.-H."/>
            <person name="Turgeon B."/>
            <person name="Goodwin S."/>
            <person name="Spatafora J."/>
            <person name="Crous P."/>
            <person name="Grigoriev I."/>
        </authorList>
    </citation>
    <scope>NUCLEOTIDE SEQUENCE</scope>
    <source>
        <strain evidence="2">ATCC 16933</strain>
    </source>
</reference>
<dbReference type="EMBL" id="MU001685">
    <property type="protein sequence ID" value="KAF2455740.1"/>
    <property type="molecule type" value="Genomic_DNA"/>
</dbReference>
<dbReference type="InterPro" id="IPR010730">
    <property type="entry name" value="HET"/>
</dbReference>
<organism evidence="2 3">
    <name type="scientific">Lineolata rhizophorae</name>
    <dbReference type="NCBI Taxonomy" id="578093"/>
    <lineage>
        <taxon>Eukaryota</taxon>
        <taxon>Fungi</taxon>
        <taxon>Dikarya</taxon>
        <taxon>Ascomycota</taxon>
        <taxon>Pezizomycotina</taxon>
        <taxon>Dothideomycetes</taxon>
        <taxon>Dothideomycetes incertae sedis</taxon>
        <taxon>Lineolatales</taxon>
        <taxon>Lineolataceae</taxon>
        <taxon>Lineolata</taxon>
    </lineage>
</organism>
<dbReference type="AlphaFoldDB" id="A0A6A6NVE0"/>
<accession>A0A6A6NVE0</accession>